<evidence type="ECO:0000313" key="1">
    <source>
        <dbReference type="EMBL" id="CAL1399726.1"/>
    </source>
</evidence>
<name>A0AAV2FN02_9ROSI</name>
<proteinExistence type="predicted"/>
<dbReference type="AlphaFoldDB" id="A0AAV2FN02"/>
<accession>A0AAV2FN02</accession>
<protein>
    <submittedName>
        <fullName evidence="1">Uncharacterized protein</fullName>
    </submittedName>
</protein>
<organism evidence="1 2">
    <name type="scientific">Linum trigynum</name>
    <dbReference type="NCBI Taxonomy" id="586398"/>
    <lineage>
        <taxon>Eukaryota</taxon>
        <taxon>Viridiplantae</taxon>
        <taxon>Streptophyta</taxon>
        <taxon>Embryophyta</taxon>
        <taxon>Tracheophyta</taxon>
        <taxon>Spermatophyta</taxon>
        <taxon>Magnoliopsida</taxon>
        <taxon>eudicotyledons</taxon>
        <taxon>Gunneridae</taxon>
        <taxon>Pentapetalae</taxon>
        <taxon>rosids</taxon>
        <taxon>fabids</taxon>
        <taxon>Malpighiales</taxon>
        <taxon>Linaceae</taxon>
        <taxon>Linum</taxon>
    </lineage>
</organism>
<dbReference type="EMBL" id="OZ034820">
    <property type="protein sequence ID" value="CAL1399726.1"/>
    <property type="molecule type" value="Genomic_DNA"/>
</dbReference>
<reference evidence="1 2" key="1">
    <citation type="submission" date="2024-04" db="EMBL/GenBank/DDBJ databases">
        <authorList>
            <person name="Fracassetti M."/>
        </authorList>
    </citation>
    <scope>NUCLEOTIDE SEQUENCE [LARGE SCALE GENOMIC DNA]</scope>
</reference>
<keyword evidence="2" id="KW-1185">Reference proteome</keyword>
<dbReference type="Proteomes" id="UP001497516">
    <property type="component" value="Chromosome 7"/>
</dbReference>
<sequence length="132" mass="14856">MRYLFQIGKSPISRFPTPTLSDQRFPTPASDDGFATSDGGLAFVPESWPQPLKAALPSFSSPDRNSDQRFRDLEIHRCRSTFADGRIHQRRLHAGGRWRAAMRWRCYSVSKVSPDPCFYSPYSAKSGSVGGR</sequence>
<gene>
    <name evidence="1" type="ORF">LTRI10_LOCUS39898</name>
</gene>
<evidence type="ECO:0000313" key="2">
    <source>
        <dbReference type="Proteomes" id="UP001497516"/>
    </source>
</evidence>